<dbReference type="Proteomes" id="UP001229313">
    <property type="component" value="Chromosome"/>
</dbReference>
<evidence type="ECO:0000313" key="2">
    <source>
        <dbReference type="Proteomes" id="UP001229313"/>
    </source>
</evidence>
<dbReference type="EMBL" id="CP133568">
    <property type="protein sequence ID" value="WMT02848.1"/>
    <property type="molecule type" value="Genomic_DNA"/>
</dbReference>
<proteinExistence type="predicted"/>
<keyword evidence="2" id="KW-1185">Reference proteome</keyword>
<protein>
    <submittedName>
        <fullName evidence="1">Uncharacterized protein</fullName>
    </submittedName>
</protein>
<accession>A0ABY9P914</accession>
<reference evidence="1 2" key="1">
    <citation type="submission" date="2023-08" db="EMBL/GenBank/DDBJ databases">
        <title>The whole genome sequence of Lysobacter yananisis.</title>
        <authorList>
            <person name="Sun H."/>
        </authorList>
    </citation>
    <scope>NUCLEOTIDE SEQUENCE [LARGE SCALE GENOMIC DNA]</scope>
    <source>
        <strain evidence="1 2">SNNU513</strain>
    </source>
</reference>
<sequence>MTAHDKARPVVRFSLDQDGLGVYEDPTGDYVLFEDYEALEVLRAGVERLRAKADEHRDGRLAALEQAAAAEARVSRVEELAASLTYSGKWANADNEDQTKHVCAELIRAALNDQGQGNG</sequence>
<dbReference type="RefSeq" id="WP_309151784.1">
    <property type="nucleotide sequence ID" value="NZ_CP133568.1"/>
</dbReference>
<organism evidence="1 2">
    <name type="scientific">Lysobacter yananisis</name>
    <dbReference type="NCBI Taxonomy" id="1003114"/>
    <lineage>
        <taxon>Bacteria</taxon>
        <taxon>Pseudomonadati</taxon>
        <taxon>Pseudomonadota</taxon>
        <taxon>Gammaproteobacteria</taxon>
        <taxon>Lysobacterales</taxon>
        <taxon>Lysobacteraceae</taxon>
        <taxon>Lysobacter</taxon>
    </lineage>
</organism>
<evidence type="ECO:0000313" key="1">
    <source>
        <dbReference type="EMBL" id="WMT02848.1"/>
    </source>
</evidence>
<name>A0ABY9P914_9GAMM</name>
<gene>
    <name evidence="1" type="ORF">RDV84_23270</name>
</gene>